<dbReference type="Gene3D" id="3.40.50.2000">
    <property type="entry name" value="Glycogen Phosphorylase B"/>
    <property type="match status" value="2"/>
</dbReference>
<dbReference type="GO" id="GO:0080044">
    <property type="term" value="F:quercetin 7-O-glucosyltransferase activity"/>
    <property type="evidence" value="ECO:0007669"/>
    <property type="project" value="TreeGrafter"/>
</dbReference>
<gene>
    <name evidence="2" type="ORF">V8G54_033437</name>
</gene>
<dbReference type="Proteomes" id="UP001374535">
    <property type="component" value="Chromosome 10"/>
</dbReference>
<comment type="similarity">
    <text evidence="1">Belongs to the UDP-glycosyltransferase family.</text>
</comment>
<proteinExistence type="inferred from homology"/>
<dbReference type="PANTHER" id="PTHR11926:SF1545">
    <property type="entry name" value="GLYCOSYLTRANSFERASE"/>
    <property type="match status" value="1"/>
</dbReference>
<protein>
    <submittedName>
        <fullName evidence="2">Uncharacterized protein</fullName>
    </submittedName>
</protein>
<evidence type="ECO:0000313" key="3">
    <source>
        <dbReference type="Proteomes" id="UP001374535"/>
    </source>
</evidence>
<dbReference type="SUPFAM" id="SSF53756">
    <property type="entry name" value="UDP-Glycosyltransferase/glycogen phosphorylase"/>
    <property type="match status" value="1"/>
</dbReference>
<name>A0AAQ3MPT8_VIGMU</name>
<dbReference type="GO" id="GO:0080043">
    <property type="term" value="F:quercetin 3-O-glucosyltransferase activity"/>
    <property type="evidence" value="ECO:0007669"/>
    <property type="project" value="TreeGrafter"/>
</dbReference>
<reference evidence="2 3" key="1">
    <citation type="journal article" date="2023" name="Life. Sci Alliance">
        <title>Evolutionary insights into 3D genome organization and epigenetic landscape of Vigna mungo.</title>
        <authorList>
            <person name="Junaid A."/>
            <person name="Singh B."/>
            <person name="Bhatia S."/>
        </authorList>
    </citation>
    <scope>NUCLEOTIDE SEQUENCE [LARGE SCALE GENOMIC DNA]</scope>
    <source>
        <strain evidence="2">Urdbean</strain>
    </source>
</reference>
<keyword evidence="3" id="KW-1185">Reference proteome</keyword>
<organism evidence="2 3">
    <name type="scientific">Vigna mungo</name>
    <name type="common">Black gram</name>
    <name type="synonym">Phaseolus mungo</name>
    <dbReference type="NCBI Taxonomy" id="3915"/>
    <lineage>
        <taxon>Eukaryota</taxon>
        <taxon>Viridiplantae</taxon>
        <taxon>Streptophyta</taxon>
        <taxon>Embryophyta</taxon>
        <taxon>Tracheophyta</taxon>
        <taxon>Spermatophyta</taxon>
        <taxon>Magnoliopsida</taxon>
        <taxon>eudicotyledons</taxon>
        <taxon>Gunneridae</taxon>
        <taxon>Pentapetalae</taxon>
        <taxon>rosids</taxon>
        <taxon>fabids</taxon>
        <taxon>Fabales</taxon>
        <taxon>Fabaceae</taxon>
        <taxon>Papilionoideae</taxon>
        <taxon>50 kb inversion clade</taxon>
        <taxon>NPAAA clade</taxon>
        <taxon>indigoferoid/millettioid clade</taxon>
        <taxon>Phaseoleae</taxon>
        <taxon>Vigna</taxon>
    </lineage>
</organism>
<dbReference type="AlphaFoldDB" id="A0AAQ3MPT8"/>
<evidence type="ECO:0000313" key="2">
    <source>
        <dbReference type="EMBL" id="WVY94349.1"/>
    </source>
</evidence>
<evidence type="ECO:0000256" key="1">
    <source>
        <dbReference type="ARBA" id="ARBA00009995"/>
    </source>
</evidence>
<accession>A0AAQ3MPT8</accession>
<dbReference type="EMBL" id="CP144691">
    <property type="protein sequence ID" value="WVY94349.1"/>
    <property type="molecule type" value="Genomic_DNA"/>
</dbReference>
<dbReference type="PANTHER" id="PTHR11926">
    <property type="entry name" value="GLUCOSYL/GLUCURONOSYL TRANSFERASES"/>
    <property type="match status" value="1"/>
</dbReference>
<sequence length="157" mass="18530">MVVNNMYYHVHLGKLQVPLKENEFSFPAMPKLYLEDMPSFFFGEDLIFLDFEVSQFSSIHEADWILCNTFYERHKEVLPQFKTIGPNIPSFFLDKRWEDDQDYGATEFKSEECMEWLDDMPKGSVVYVSFGSVASFRDKKMEEIACCLRDCRRNQAS</sequence>